<dbReference type="Proteomes" id="UP000054988">
    <property type="component" value="Unassembled WGS sequence"/>
</dbReference>
<evidence type="ECO:0000313" key="2">
    <source>
        <dbReference type="EMBL" id="KTB40669.1"/>
    </source>
</evidence>
<keyword evidence="1" id="KW-1133">Transmembrane helix</keyword>
<accession>A0A0W0FWB8</accession>
<dbReference type="AlphaFoldDB" id="A0A0W0FWB8"/>
<keyword evidence="1" id="KW-0812">Transmembrane</keyword>
<organism evidence="2 3">
    <name type="scientific">Moniliophthora roreri</name>
    <name type="common">Frosty pod rot fungus</name>
    <name type="synonym">Monilia roreri</name>
    <dbReference type="NCBI Taxonomy" id="221103"/>
    <lineage>
        <taxon>Eukaryota</taxon>
        <taxon>Fungi</taxon>
        <taxon>Dikarya</taxon>
        <taxon>Basidiomycota</taxon>
        <taxon>Agaricomycotina</taxon>
        <taxon>Agaricomycetes</taxon>
        <taxon>Agaricomycetidae</taxon>
        <taxon>Agaricales</taxon>
        <taxon>Marasmiineae</taxon>
        <taxon>Marasmiaceae</taxon>
        <taxon>Moniliophthora</taxon>
    </lineage>
</organism>
<sequence>MAILLDNVEGPLANILKTVVLLFTSLRSFLLENIDVFAPIGIVQIVLLSWICAAVFMTGLIIAVRRIVRSCRRRRRSQGSRQHSNFDFDDLEMCEENDCHERSGVVPVLVRIGRGRRMSYSADGSLLNDPMYRVGMLVPVMIKSDCEGARVHKRNHSACMSRSLAACLGYPAFVSLDSIAFGTYPLNDSG</sequence>
<gene>
    <name evidence="2" type="ORF">WG66_6761</name>
</gene>
<comment type="caution">
    <text evidence="2">The sequence shown here is derived from an EMBL/GenBank/DDBJ whole genome shotgun (WGS) entry which is preliminary data.</text>
</comment>
<feature type="transmembrane region" description="Helical" evidence="1">
    <location>
        <begin position="36"/>
        <end position="64"/>
    </location>
</feature>
<protein>
    <submittedName>
        <fullName evidence="2">Uncharacterized protein</fullName>
    </submittedName>
</protein>
<evidence type="ECO:0000313" key="3">
    <source>
        <dbReference type="Proteomes" id="UP000054988"/>
    </source>
</evidence>
<keyword evidence="1" id="KW-0472">Membrane</keyword>
<reference evidence="2 3" key="1">
    <citation type="submission" date="2015-12" db="EMBL/GenBank/DDBJ databases">
        <title>Draft genome sequence of Moniliophthora roreri, the causal agent of frosty pod rot of cacao.</title>
        <authorList>
            <person name="Aime M.C."/>
            <person name="Diaz-Valderrama J.R."/>
            <person name="Kijpornyongpan T."/>
            <person name="Phillips-Mora W."/>
        </authorList>
    </citation>
    <scope>NUCLEOTIDE SEQUENCE [LARGE SCALE GENOMIC DNA]</scope>
    <source>
        <strain evidence="2 3">MCA 2952</strain>
    </source>
</reference>
<proteinExistence type="predicted"/>
<evidence type="ECO:0000256" key="1">
    <source>
        <dbReference type="SAM" id="Phobius"/>
    </source>
</evidence>
<name>A0A0W0FWB8_MONRR</name>
<dbReference type="EMBL" id="LATX01001564">
    <property type="protein sequence ID" value="KTB40669.1"/>
    <property type="molecule type" value="Genomic_DNA"/>
</dbReference>
<feature type="transmembrane region" description="Helical" evidence="1">
    <location>
        <begin position="12"/>
        <end position="30"/>
    </location>
</feature>